<sequence>MDVIQLRDQLQKQSQQFDKERQMISNEFLGIINTRNEQIQALTSALKEMTQTNLKIRTEREKLIKFINEHEFGSNDVDLIEKEQEEKLKLQQNLKTLESAFFTLQNEANQLKNQNQEFSQLIQIKENEVEKINKEKQRIIDKNSEDNLLLFKHIDDLEAKLNNFSDGTDSQKTGKENQVNQEMAEQIRVLQENIKKLEEEKSKNPYENEHFILVEHIENLEKKIQQLENEKKNPENSELLLKHINTLEETIKKLESEKQKNHQDIQNTQLLIEHIEHLEAQIKQKDEDNKILLDSISQQNLNSSQIDDLTKEIKNLRIENETLKKESMKNSNSSEVIRLKEELVQLKQKLNNYQSKNFNIEDQGLLISRIEELEKENERLNLQSRKNQSQDIDELRKQLQEEKSNNELLIQYIQQLNVSNQNSKK</sequence>
<feature type="coiled-coil region" evidence="1">
    <location>
        <begin position="80"/>
        <end position="142"/>
    </location>
</feature>
<dbReference type="AlphaFoldDB" id="A0A9Q0L833"/>
<feature type="coiled-coil region" evidence="1">
    <location>
        <begin position="180"/>
        <end position="412"/>
    </location>
</feature>
<name>A0A9Q0L833_ANAIG</name>
<evidence type="ECO:0000313" key="2">
    <source>
        <dbReference type="EMBL" id="KAJ5068121.1"/>
    </source>
</evidence>
<keyword evidence="3" id="KW-1185">Reference proteome</keyword>
<evidence type="ECO:0000313" key="3">
    <source>
        <dbReference type="Proteomes" id="UP001149090"/>
    </source>
</evidence>
<keyword evidence="1" id="KW-0175">Coiled coil</keyword>
<gene>
    <name evidence="2" type="ORF">M0811_12581</name>
</gene>
<reference evidence="2" key="1">
    <citation type="submission" date="2022-10" db="EMBL/GenBank/DDBJ databases">
        <title>Novel sulphate-reducing endosymbionts in the free-living metamonad Anaeramoeba.</title>
        <authorList>
            <person name="Jerlstrom-Hultqvist J."/>
            <person name="Cepicka I."/>
            <person name="Gallot-Lavallee L."/>
            <person name="Salas-Leiva D."/>
            <person name="Curtis B.A."/>
            <person name="Zahonova K."/>
            <person name="Pipaliya S."/>
            <person name="Dacks J."/>
            <person name="Roger A.J."/>
        </authorList>
    </citation>
    <scope>NUCLEOTIDE SEQUENCE</scope>
    <source>
        <strain evidence="2">BMAN</strain>
    </source>
</reference>
<protein>
    <submittedName>
        <fullName evidence="2">A-type inclusion protein</fullName>
    </submittedName>
</protein>
<proteinExistence type="predicted"/>
<dbReference type="EMBL" id="JAPDFW010000120">
    <property type="protein sequence ID" value="KAJ5068121.1"/>
    <property type="molecule type" value="Genomic_DNA"/>
</dbReference>
<dbReference type="Proteomes" id="UP001149090">
    <property type="component" value="Unassembled WGS sequence"/>
</dbReference>
<accession>A0A9Q0L833</accession>
<organism evidence="2 3">
    <name type="scientific">Anaeramoeba ignava</name>
    <name type="common">Anaerobic marine amoeba</name>
    <dbReference type="NCBI Taxonomy" id="1746090"/>
    <lineage>
        <taxon>Eukaryota</taxon>
        <taxon>Metamonada</taxon>
        <taxon>Anaeramoebidae</taxon>
        <taxon>Anaeramoeba</taxon>
    </lineage>
</organism>
<evidence type="ECO:0000256" key="1">
    <source>
        <dbReference type="SAM" id="Coils"/>
    </source>
</evidence>
<comment type="caution">
    <text evidence="2">The sequence shown here is derived from an EMBL/GenBank/DDBJ whole genome shotgun (WGS) entry which is preliminary data.</text>
</comment>